<sequence length="759" mass="82724">MRWNQRHRGACEGAWIRVDMVVASGRRRAVHIVTGPVDMLRDEIIECESISLALHRHTFAMRCHPPSPLFLAALLACSATAFAADAEVSAPVAGGALPEVRVKASKAAKADPLVTQTRAATVGKSPVSVYETPFSMEVIDVAQIRETGARSVEDALLYSAGVQAGRYGFDTRGDWAAIRGLSPAAYVDGLRGIYGYYNNVRPDIYTLERVEVLKGPSSVLYGQAELGGIVNVVSKRPQATPRREIEVQVGSHNRKQVAADLTGPLSADGQWLYRLVALKRDSDTQVDHVADDAVVLMPSVTWQPRAGTSITALYTHQQYKGQVSSQFLPSKGTIDPAPLGRLSSSTFVGEPGWDRYDTRKNEFTLLLDQQLNDDWRTTATLRKTHSASVTREHWATVGAVPTDAGDITRTIYTTDRKTEVFAGDVRLEGKLTLGPTRHHVAVGLDHQHARWDEYNYSYGAGTNINLYNPVYGSVRTSALTWSDRPDSKLIQTGLYATDHISWGPWVASAALRRDHARNVTVAVSGAETTVHNQATTGRLGLMYKLPMGVSPYVSYSEAFVPNLGTDGTSSASFLKPTEGEQKEAGFKYLSDSGQTSVNFAWFDIKETNRVVQGSTPGGVAQTGAATKGWEVEVRHRMDALELSANYTDMNAVNDQTGLRLASVAERTASTWAQYRLPGGWRVGAGVRHTGSVTGANGQPLLETVNLVDAMVGYVTGPWDFRFDVKNLADKTYLSWCRGLGQDCGYGARLNAALTARYTF</sequence>
<dbReference type="CDD" id="cd01347">
    <property type="entry name" value="ligand_gated_channel"/>
    <property type="match status" value="1"/>
</dbReference>
<comment type="subcellular location">
    <subcellularLocation>
        <location evidence="1 14">Cell outer membrane</location>
        <topology evidence="1 14">Multi-pass membrane protein</topology>
    </subcellularLocation>
</comment>
<feature type="domain" description="TonB-dependent receptor plug" evidence="17">
    <location>
        <begin position="129"/>
        <end position="229"/>
    </location>
</feature>
<dbReference type="InterPro" id="IPR039426">
    <property type="entry name" value="TonB-dep_rcpt-like"/>
</dbReference>
<evidence type="ECO:0000256" key="7">
    <source>
        <dbReference type="ARBA" id="ARBA00022729"/>
    </source>
</evidence>
<evidence type="ECO:0000259" key="17">
    <source>
        <dbReference type="Pfam" id="PF07715"/>
    </source>
</evidence>
<protein>
    <submittedName>
        <fullName evidence="18">TonB-dependent siderophore receptor</fullName>
    </submittedName>
</protein>
<evidence type="ECO:0000256" key="3">
    <source>
        <dbReference type="ARBA" id="ARBA00022448"/>
    </source>
</evidence>
<dbReference type="InterPro" id="IPR037066">
    <property type="entry name" value="Plug_dom_sf"/>
</dbReference>
<dbReference type="Pfam" id="PF00593">
    <property type="entry name" value="TonB_dep_Rec_b-barrel"/>
    <property type="match status" value="1"/>
</dbReference>
<dbReference type="GO" id="GO:0038023">
    <property type="term" value="F:signaling receptor activity"/>
    <property type="evidence" value="ECO:0007669"/>
    <property type="project" value="InterPro"/>
</dbReference>
<evidence type="ECO:0000256" key="1">
    <source>
        <dbReference type="ARBA" id="ARBA00004571"/>
    </source>
</evidence>
<dbReference type="GO" id="GO:0009279">
    <property type="term" value="C:cell outer membrane"/>
    <property type="evidence" value="ECO:0007669"/>
    <property type="project" value="UniProtKB-SubCell"/>
</dbReference>
<dbReference type="Pfam" id="PF07715">
    <property type="entry name" value="Plug"/>
    <property type="match status" value="1"/>
</dbReference>
<keyword evidence="6 14" id="KW-0812">Transmembrane</keyword>
<evidence type="ECO:0000256" key="8">
    <source>
        <dbReference type="ARBA" id="ARBA00023004"/>
    </source>
</evidence>
<evidence type="ECO:0000256" key="14">
    <source>
        <dbReference type="PROSITE-ProRule" id="PRU01360"/>
    </source>
</evidence>
<evidence type="ECO:0000256" key="2">
    <source>
        <dbReference type="ARBA" id="ARBA00009810"/>
    </source>
</evidence>
<name>A0A2U8FM47_9BURK</name>
<keyword evidence="7" id="KW-0732">Signal</keyword>
<keyword evidence="13 14" id="KW-0998">Cell outer membrane</keyword>
<evidence type="ECO:0000256" key="5">
    <source>
        <dbReference type="ARBA" id="ARBA00022496"/>
    </source>
</evidence>
<keyword evidence="9" id="KW-0406">Ion transport</keyword>
<organism evidence="18 19">
    <name type="scientific">Aquabacterium olei</name>
    <dbReference type="NCBI Taxonomy" id="1296669"/>
    <lineage>
        <taxon>Bacteria</taxon>
        <taxon>Pseudomonadati</taxon>
        <taxon>Pseudomonadota</taxon>
        <taxon>Betaproteobacteria</taxon>
        <taxon>Burkholderiales</taxon>
        <taxon>Aquabacterium</taxon>
    </lineage>
</organism>
<keyword evidence="10 15" id="KW-0798">TonB box</keyword>
<dbReference type="NCBIfam" id="TIGR01783">
    <property type="entry name" value="TonB-siderophor"/>
    <property type="match status" value="1"/>
</dbReference>
<keyword evidence="12 18" id="KW-0675">Receptor</keyword>
<evidence type="ECO:0000256" key="10">
    <source>
        <dbReference type="ARBA" id="ARBA00023077"/>
    </source>
</evidence>
<accession>A0A2U8FM47</accession>
<dbReference type="InterPro" id="IPR036942">
    <property type="entry name" value="Beta-barrel_TonB_sf"/>
</dbReference>
<evidence type="ECO:0000256" key="12">
    <source>
        <dbReference type="ARBA" id="ARBA00023170"/>
    </source>
</evidence>
<dbReference type="AlphaFoldDB" id="A0A2U8FM47"/>
<dbReference type="PANTHER" id="PTHR32552:SF68">
    <property type="entry name" value="FERRICHROME OUTER MEMBRANE TRANSPORTER_PHAGE RECEPTOR"/>
    <property type="match status" value="1"/>
</dbReference>
<comment type="similarity">
    <text evidence="2 14 15">Belongs to the TonB-dependent receptor family.</text>
</comment>
<evidence type="ECO:0000256" key="15">
    <source>
        <dbReference type="RuleBase" id="RU003357"/>
    </source>
</evidence>
<dbReference type="Proteomes" id="UP000244892">
    <property type="component" value="Chromosome"/>
</dbReference>
<dbReference type="InterPro" id="IPR010105">
    <property type="entry name" value="TonB_sidphr_rcpt"/>
</dbReference>
<keyword evidence="4 14" id="KW-1134">Transmembrane beta strand</keyword>
<evidence type="ECO:0000259" key="16">
    <source>
        <dbReference type="Pfam" id="PF00593"/>
    </source>
</evidence>
<dbReference type="SUPFAM" id="SSF56935">
    <property type="entry name" value="Porins"/>
    <property type="match status" value="1"/>
</dbReference>
<evidence type="ECO:0000256" key="11">
    <source>
        <dbReference type="ARBA" id="ARBA00023136"/>
    </source>
</evidence>
<feature type="domain" description="TonB-dependent receptor-like beta-barrel" evidence="16">
    <location>
        <begin position="302"/>
        <end position="727"/>
    </location>
</feature>
<reference evidence="18 19" key="1">
    <citation type="submission" date="2018-05" db="EMBL/GenBank/DDBJ databases">
        <title>complete genome sequence of Aquabacterium olei NBRC 110486.</title>
        <authorList>
            <person name="Tang B."/>
            <person name="Chang J."/>
            <person name="Zhang L."/>
            <person name="Yang H."/>
        </authorList>
    </citation>
    <scope>NUCLEOTIDE SEQUENCE [LARGE SCALE GENOMIC DNA]</scope>
    <source>
        <strain evidence="18 19">NBRC 110486</strain>
    </source>
</reference>
<dbReference type="EMBL" id="CP029210">
    <property type="protein sequence ID" value="AWI52121.1"/>
    <property type="molecule type" value="Genomic_DNA"/>
</dbReference>
<evidence type="ECO:0000256" key="9">
    <source>
        <dbReference type="ARBA" id="ARBA00023065"/>
    </source>
</evidence>
<evidence type="ECO:0000313" key="19">
    <source>
        <dbReference type="Proteomes" id="UP000244892"/>
    </source>
</evidence>
<keyword evidence="11 14" id="KW-0472">Membrane</keyword>
<dbReference type="Gene3D" id="2.170.130.10">
    <property type="entry name" value="TonB-dependent receptor, plug domain"/>
    <property type="match status" value="1"/>
</dbReference>
<dbReference type="GO" id="GO:0015891">
    <property type="term" value="P:siderophore transport"/>
    <property type="evidence" value="ECO:0007669"/>
    <property type="project" value="InterPro"/>
</dbReference>
<dbReference type="Gene3D" id="2.40.170.20">
    <property type="entry name" value="TonB-dependent receptor, beta-barrel domain"/>
    <property type="match status" value="1"/>
</dbReference>
<dbReference type="PANTHER" id="PTHR32552">
    <property type="entry name" value="FERRICHROME IRON RECEPTOR-RELATED"/>
    <property type="match status" value="1"/>
</dbReference>
<dbReference type="PROSITE" id="PS52016">
    <property type="entry name" value="TONB_DEPENDENT_REC_3"/>
    <property type="match status" value="1"/>
</dbReference>
<evidence type="ECO:0000256" key="4">
    <source>
        <dbReference type="ARBA" id="ARBA00022452"/>
    </source>
</evidence>
<dbReference type="InterPro" id="IPR012910">
    <property type="entry name" value="Plug_dom"/>
</dbReference>
<evidence type="ECO:0000313" key="18">
    <source>
        <dbReference type="EMBL" id="AWI52121.1"/>
    </source>
</evidence>
<proteinExistence type="inferred from homology"/>
<keyword evidence="8" id="KW-0408">Iron</keyword>
<dbReference type="InterPro" id="IPR000531">
    <property type="entry name" value="Beta-barrel_TonB"/>
</dbReference>
<evidence type="ECO:0000256" key="13">
    <source>
        <dbReference type="ARBA" id="ARBA00023237"/>
    </source>
</evidence>
<keyword evidence="19" id="KW-1185">Reference proteome</keyword>
<dbReference type="GO" id="GO:0015344">
    <property type="term" value="F:siderophore uptake transmembrane transporter activity"/>
    <property type="evidence" value="ECO:0007669"/>
    <property type="project" value="TreeGrafter"/>
</dbReference>
<dbReference type="KEGG" id="aon:DEH84_00655"/>
<keyword evidence="5" id="KW-0410">Iron transport</keyword>
<evidence type="ECO:0000256" key="6">
    <source>
        <dbReference type="ARBA" id="ARBA00022692"/>
    </source>
</evidence>
<gene>
    <name evidence="18" type="ORF">DEH84_00655</name>
</gene>
<keyword evidence="3 14" id="KW-0813">Transport</keyword>